<reference evidence="1 2" key="1">
    <citation type="submission" date="2016-10" db="EMBL/GenBank/DDBJ databases">
        <authorList>
            <person name="de Groot N.N."/>
        </authorList>
    </citation>
    <scope>NUCLEOTIDE SEQUENCE [LARGE SCALE GENOMIC DNA]</scope>
    <source>
        <strain evidence="1 2">DSM 18180</strain>
    </source>
</reference>
<proteinExistence type="predicted"/>
<protein>
    <submittedName>
        <fullName evidence="1">Uncharacterized protein</fullName>
    </submittedName>
</protein>
<organism evidence="1 2">
    <name type="scientific">Flaviramulus basaltis</name>
    <dbReference type="NCBI Taxonomy" id="369401"/>
    <lineage>
        <taxon>Bacteria</taxon>
        <taxon>Pseudomonadati</taxon>
        <taxon>Bacteroidota</taxon>
        <taxon>Flavobacteriia</taxon>
        <taxon>Flavobacteriales</taxon>
        <taxon>Flavobacteriaceae</taxon>
        <taxon>Flaviramulus</taxon>
    </lineage>
</organism>
<dbReference type="STRING" id="369401.SAMN05428642_101249"/>
<dbReference type="AlphaFoldDB" id="A0A1K2IAG1"/>
<gene>
    <name evidence="1" type="ORF">SAMN05428642_101249</name>
</gene>
<dbReference type="Proteomes" id="UP000182544">
    <property type="component" value="Unassembled WGS sequence"/>
</dbReference>
<sequence length="170" mass="19259">MLTLGFFLSLNINHSKSNQNEMKSKIIVITIFMSFVVQILQAQSRSLKTTKVVCVVENRTNNIVGLELFDQQESKALIKKYPKSKFYLGILKGTFTVKDNLVKPSKNTSIIIYTNKNELPGDMFIPGDMFLPGDMFIPGDMFSTGHNFFINNSKLQVIESSKSQLVFKAY</sequence>
<dbReference type="EMBL" id="FPKV01000001">
    <property type="protein sequence ID" value="SFZ89412.1"/>
    <property type="molecule type" value="Genomic_DNA"/>
</dbReference>
<evidence type="ECO:0000313" key="2">
    <source>
        <dbReference type="Proteomes" id="UP000182544"/>
    </source>
</evidence>
<evidence type="ECO:0000313" key="1">
    <source>
        <dbReference type="EMBL" id="SFZ89412.1"/>
    </source>
</evidence>
<accession>A0A1K2IAG1</accession>
<name>A0A1K2IAG1_9FLAO</name>
<keyword evidence="2" id="KW-1185">Reference proteome</keyword>